<evidence type="ECO:0000256" key="1">
    <source>
        <dbReference type="ARBA" id="ARBA00002356"/>
    </source>
</evidence>
<dbReference type="NCBIfam" id="NF001273">
    <property type="entry name" value="PRK00230.1"/>
    <property type="match status" value="1"/>
</dbReference>
<feature type="active site" description="For OMPdecase activity" evidence="8">
    <location>
        <position position="64"/>
    </location>
</feature>
<keyword evidence="3 7" id="KW-0210">Decarboxylase</keyword>
<feature type="binding site" evidence="7 9">
    <location>
        <position position="198"/>
    </location>
    <ligand>
        <name>substrate</name>
    </ligand>
</feature>
<proteinExistence type="inferred from homology"/>
<dbReference type="UniPathway" id="UPA00070">
    <property type="reaction ID" value="UER00120"/>
</dbReference>
<keyword evidence="5 7" id="KW-0456">Lyase</keyword>
<dbReference type="EC" id="4.1.1.23" evidence="7"/>
<dbReference type="Proteomes" id="UP000505077">
    <property type="component" value="Unassembled WGS sequence"/>
</dbReference>
<evidence type="ECO:0000313" key="12">
    <source>
        <dbReference type="EMBL" id="GFH62332.1"/>
    </source>
</evidence>
<dbReference type="NCBIfam" id="TIGR01740">
    <property type="entry name" value="pyrF"/>
    <property type="match status" value="1"/>
</dbReference>
<dbReference type="InterPro" id="IPR014732">
    <property type="entry name" value="OMPdecase"/>
</dbReference>
<evidence type="ECO:0000313" key="13">
    <source>
        <dbReference type="Proteomes" id="UP000505077"/>
    </source>
</evidence>
<evidence type="ECO:0000256" key="6">
    <source>
        <dbReference type="ARBA" id="ARBA00049157"/>
    </source>
</evidence>
<comment type="function">
    <text evidence="1 7">Catalyzes the decarboxylation of orotidine 5'-monophosphate (OMP) to uridine 5'-monophosphate (UMP).</text>
</comment>
<gene>
    <name evidence="7 12" type="primary">pyrF</name>
    <name evidence="12" type="ORF">ZNDK_0103</name>
</gene>
<feature type="binding site" evidence="7 9">
    <location>
        <position position="189"/>
    </location>
    <ligand>
        <name>substrate</name>
    </ligand>
</feature>
<sequence>MSQLVVALDMPDKTAAMAMAGRLREADLAWKPWCKVGMELFTACGPALLESLNKLGYKIFLDLKFYDIPNTVAGAVRAAAAAGVHMLTVHCQGGERMCRSARQSLDALDAESREGSLHNGQALLIGVTALTSFAPGEMPGIALTPAAFAVSLASKAAGWGLDGVVCAGVDVKKIKLASPHLRCICPGIRPQGFEAGDQRRSMTPDKAAAAGADYLVVGRPIVAAADPVVALRSILESIASQPRMT</sequence>
<evidence type="ECO:0000256" key="9">
    <source>
        <dbReference type="PIRSR" id="PIRSR614732-2"/>
    </source>
</evidence>
<comment type="similarity">
    <text evidence="7">Belongs to the OMP decarboxylase family. Type 1 subfamily.</text>
</comment>
<evidence type="ECO:0000259" key="11">
    <source>
        <dbReference type="SMART" id="SM00934"/>
    </source>
</evidence>
<dbReference type="CDD" id="cd04725">
    <property type="entry name" value="OMP_decarboxylase_like"/>
    <property type="match status" value="1"/>
</dbReference>
<accession>A0A6L2R4F2</accession>
<evidence type="ECO:0000256" key="5">
    <source>
        <dbReference type="ARBA" id="ARBA00023239"/>
    </source>
</evidence>
<feature type="binding site" evidence="7 9">
    <location>
        <position position="218"/>
    </location>
    <ligand>
        <name>substrate</name>
    </ligand>
</feature>
<feature type="active site" description="Proton donor" evidence="7">
    <location>
        <position position="64"/>
    </location>
</feature>
<dbReference type="AlphaFoldDB" id="A0A6L2R4F2"/>
<dbReference type="PANTHER" id="PTHR32119:SF2">
    <property type="entry name" value="OROTIDINE 5'-PHOSPHATE DECARBOXYLASE"/>
    <property type="match status" value="1"/>
</dbReference>
<dbReference type="InterPro" id="IPR013785">
    <property type="entry name" value="Aldolase_TIM"/>
</dbReference>
<feature type="binding site" evidence="7 9">
    <location>
        <position position="219"/>
    </location>
    <ligand>
        <name>substrate</name>
    </ligand>
</feature>
<dbReference type="InterPro" id="IPR001754">
    <property type="entry name" value="OMPdeCOase_dom"/>
</dbReference>
<feature type="binding site" evidence="7 9">
    <location>
        <position position="35"/>
    </location>
    <ligand>
        <name>substrate</name>
    </ligand>
</feature>
<evidence type="ECO:0000256" key="7">
    <source>
        <dbReference type="HAMAP-Rule" id="MF_01200"/>
    </source>
</evidence>
<dbReference type="PANTHER" id="PTHR32119">
    <property type="entry name" value="OROTIDINE 5'-PHOSPHATE DECARBOXYLASE"/>
    <property type="match status" value="1"/>
</dbReference>
<dbReference type="GO" id="GO:0004590">
    <property type="term" value="F:orotidine-5'-phosphate decarboxylase activity"/>
    <property type="evidence" value="ECO:0007669"/>
    <property type="project" value="UniProtKB-UniRule"/>
</dbReference>
<evidence type="ECO:0000256" key="2">
    <source>
        <dbReference type="ARBA" id="ARBA00004861"/>
    </source>
</evidence>
<feature type="binding site" evidence="7 9">
    <location>
        <position position="9"/>
    </location>
    <ligand>
        <name>substrate</name>
    </ligand>
</feature>
<dbReference type="GO" id="GO:0006207">
    <property type="term" value="P:'de novo' pyrimidine nucleobase biosynthetic process"/>
    <property type="evidence" value="ECO:0007669"/>
    <property type="project" value="InterPro"/>
</dbReference>
<name>A0A6L2R4F2_9BACT</name>
<dbReference type="HAMAP" id="MF_01200_B">
    <property type="entry name" value="OMPdecase_type1_B"/>
    <property type="match status" value="1"/>
</dbReference>
<evidence type="ECO:0000256" key="8">
    <source>
        <dbReference type="PIRSR" id="PIRSR614732-1"/>
    </source>
</evidence>
<feature type="binding site" evidence="7 9">
    <location>
        <position position="131"/>
    </location>
    <ligand>
        <name>substrate</name>
    </ligand>
</feature>
<feature type="active site" description="For OMPdecase activity" evidence="8">
    <location>
        <position position="62"/>
    </location>
</feature>
<feature type="domain" description="Orotidine 5'-phosphate decarboxylase" evidence="11">
    <location>
        <begin position="3"/>
        <end position="234"/>
    </location>
</feature>
<comment type="caution">
    <text evidence="12">The sequence shown here is derived from an EMBL/GenBank/DDBJ whole genome shotgun (WGS) entry which is preliminary data.</text>
</comment>
<dbReference type="InterPro" id="IPR047596">
    <property type="entry name" value="OMPdecase_bac"/>
</dbReference>
<dbReference type="EMBL" id="BLLL01000001">
    <property type="protein sequence ID" value="GFH62332.1"/>
    <property type="molecule type" value="Genomic_DNA"/>
</dbReference>
<feature type="active site" description="For OMPdecase activity" evidence="8">
    <location>
        <position position="67"/>
    </location>
</feature>
<dbReference type="GO" id="GO:0005829">
    <property type="term" value="C:cytosol"/>
    <property type="evidence" value="ECO:0007669"/>
    <property type="project" value="TreeGrafter"/>
</dbReference>
<dbReference type="InterPro" id="IPR011060">
    <property type="entry name" value="RibuloseP-bd_barrel"/>
</dbReference>
<keyword evidence="4 7" id="KW-0665">Pyrimidine biosynthesis</keyword>
<evidence type="ECO:0000256" key="10">
    <source>
        <dbReference type="RuleBase" id="RU000512"/>
    </source>
</evidence>
<protein>
    <recommendedName>
        <fullName evidence="7">Orotidine 5'-phosphate decarboxylase</fullName>
        <ecNumber evidence="7">4.1.1.23</ecNumber>
    </recommendedName>
    <alternativeName>
        <fullName evidence="7">OMP decarboxylase</fullName>
        <shortName evidence="7">OMPDCase</shortName>
        <shortName evidence="7">OMPdecase</shortName>
    </alternativeName>
</protein>
<comment type="subunit">
    <text evidence="7">Homodimer.</text>
</comment>
<comment type="catalytic activity">
    <reaction evidence="6 7 10">
        <text>orotidine 5'-phosphate + H(+) = UMP + CO2</text>
        <dbReference type="Rhea" id="RHEA:11596"/>
        <dbReference type="ChEBI" id="CHEBI:15378"/>
        <dbReference type="ChEBI" id="CHEBI:16526"/>
        <dbReference type="ChEBI" id="CHEBI:57538"/>
        <dbReference type="ChEBI" id="CHEBI:57865"/>
        <dbReference type="EC" id="4.1.1.23"/>
    </reaction>
</comment>
<dbReference type="PROSITE" id="PS00156">
    <property type="entry name" value="OMPDECASE"/>
    <property type="match status" value="1"/>
</dbReference>
<feature type="binding site" evidence="7">
    <location>
        <begin position="62"/>
        <end position="71"/>
    </location>
    <ligand>
        <name>substrate</name>
    </ligand>
</feature>
<dbReference type="InterPro" id="IPR018089">
    <property type="entry name" value="OMPdecase_AS"/>
</dbReference>
<reference evidence="12 13" key="1">
    <citation type="journal article" date="2020" name="ISME J.">
        <title>Parallel Reductive Genome Evolution in Desulfovibrio Ectosymbionts Independently Acquired by Trichonympha Protists in the Termite Gut.</title>
        <authorList>
            <person name="Takeuchi M."/>
            <person name="Kuwahara H."/>
            <person name="Murakami T."/>
            <person name="Takahashi K."/>
            <person name="Kajitani R."/>
            <person name="Toyoda A."/>
            <person name="Itoh T."/>
            <person name="Ohkuma M."/>
            <person name="Hongoh Y."/>
        </authorList>
    </citation>
    <scope>NUCLEOTIDE SEQUENCE [LARGE SCALE GENOMIC DNA]</scope>
    <source>
        <strain evidence="12">ZnDsv-02</strain>
    </source>
</reference>
<dbReference type="Gene3D" id="3.20.20.70">
    <property type="entry name" value="Aldolase class I"/>
    <property type="match status" value="1"/>
</dbReference>
<dbReference type="Pfam" id="PF00215">
    <property type="entry name" value="OMPdecase"/>
    <property type="match status" value="1"/>
</dbReference>
<comment type="pathway">
    <text evidence="2 7 10">Pyrimidine metabolism; UMP biosynthesis via de novo pathway; UMP from orotate: step 2/2.</text>
</comment>
<evidence type="ECO:0000256" key="3">
    <source>
        <dbReference type="ARBA" id="ARBA00022793"/>
    </source>
</evidence>
<dbReference type="GO" id="GO:0044205">
    <property type="term" value="P:'de novo' UMP biosynthetic process"/>
    <property type="evidence" value="ECO:0007669"/>
    <property type="project" value="UniProtKB-UniRule"/>
</dbReference>
<evidence type="ECO:0000256" key="4">
    <source>
        <dbReference type="ARBA" id="ARBA00022975"/>
    </source>
</evidence>
<dbReference type="SMART" id="SM00934">
    <property type="entry name" value="OMPdecase"/>
    <property type="match status" value="1"/>
</dbReference>
<organism evidence="12 13">
    <name type="scientific">Candidatus Desulfovibrio kirbyi</name>
    <dbReference type="NCBI Taxonomy" id="2696086"/>
    <lineage>
        <taxon>Bacteria</taxon>
        <taxon>Pseudomonadati</taxon>
        <taxon>Thermodesulfobacteriota</taxon>
        <taxon>Desulfovibrionia</taxon>
        <taxon>Desulfovibrionales</taxon>
        <taxon>Desulfovibrionaceae</taxon>
        <taxon>Desulfovibrio</taxon>
    </lineage>
</organism>
<dbReference type="SUPFAM" id="SSF51366">
    <property type="entry name" value="Ribulose-phoshate binding barrel"/>
    <property type="match status" value="1"/>
</dbReference>